<proteinExistence type="predicted"/>
<gene>
    <name evidence="1" type="ORF">Syun_005778</name>
</gene>
<dbReference type="Pfam" id="PF05212">
    <property type="entry name" value="DUF707"/>
    <property type="match status" value="1"/>
</dbReference>
<name>A0AAP0KX48_9MAGN</name>
<accession>A0AAP0KX48</accession>
<evidence type="ECO:0000313" key="2">
    <source>
        <dbReference type="Proteomes" id="UP001420932"/>
    </source>
</evidence>
<protein>
    <submittedName>
        <fullName evidence="1">Uncharacterized protein</fullName>
    </submittedName>
</protein>
<dbReference type="Proteomes" id="UP001420932">
    <property type="component" value="Unassembled WGS sequence"/>
</dbReference>
<dbReference type="EMBL" id="JBBNAF010000003">
    <property type="protein sequence ID" value="KAK9159437.1"/>
    <property type="molecule type" value="Genomic_DNA"/>
</dbReference>
<dbReference type="PANTHER" id="PTHR31210:SF11">
    <property type="entry name" value="KETOGLUTARATE REDUCTASE TRANS-SPLICING-LIKE PROTEIN, PUTATIVE (DUF707)-RELATED"/>
    <property type="match status" value="1"/>
</dbReference>
<sequence length="217" mass="24971">MSTKINCQDGKLLRSCGTQSLKRARPYGSEVLPKGIVSRTSNFEMRPLFGSPKKRKNGKESRSLFAVAAGIKQKQNVNQMIEKFLSADFVIALFHYDGVVDEWKDLEWHDRAIHFSAMNQTKWWFAKRFLHPDVVDEYDYIFLWDEDLGVENFNPRRYINIVKEEGLEISQPALDPAKSEVHHQITARGRRSKVHRRIYKSGRGNKCDGNSTAPPCG</sequence>
<reference evidence="1 2" key="1">
    <citation type="submission" date="2024-01" db="EMBL/GenBank/DDBJ databases">
        <title>Genome assemblies of Stephania.</title>
        <authorList>
            <person name="Yang L."/>
        </authorList>
    </citation>
    <scope>NUCLEOTIDE SEQUENCE [LARGE SCALE GENOMIC DNA]</scope>
    <source>
        <strain evidence="1">YNDBR</strain>
        <tissue evidence="1">Leaf</tissue>
    </source>
</reference>
<dbReference type="InterPro" id="IPR007877">
    <property type="entry name" value="DUF707"/>
</dbReference>
<dbReference type="AlphaFoldDB" id="A0AAP0KX48"/>
<evidence type="ECO:0000313" key="1">
    <source>
        <dbReference type="EMBL" id="KAK9159437.1"/>
    </source>
</evidence>
<comment type="caution">
    <text evidence="1">The sequence shown here is derived from an EMBL/GenBank/DDBJ whole genome shotgun (WGS) entry which is preliminary data.</text>
</comment>
<dbReference type="PANTHER" id="PTHR31210">
    <property type="entry name" value="OS06G0731900 PROTEIN"/>
    <property type="match status" value="1"/>
</dbReference>
<organism evidence="1 2">
    <name type="scientific">Stephania yunnanensis</name>
    <dbReference type="NCBI Taxonomy" id="152371"/>
    <lineage>
        <taxon>Eukaryota</taxon>
        <taxon>Viridiplantae</taxon>
        <taxon>Streptophyta</taxon>
        <taxon>Embryophyta</taxon>
        <taxon>Tracheophyta</taxon>
        <taxon>Spermatophyta</taxon>
        <taxon>Magnoliopsida</taxon>
        <taxon>Ranunculales</taxon>
        <taxon>Menispermaceae</taxon>
        <taxon>Menispermoideae</taxon>
        <taxon>Cissampelideae</taxon>
        <taxon>Stephania</taxon>
    </lineage>
</organism>
<keyword evidence="2" id="KW-1185">Reference proteome</keyword>